<dbReference type="Pfam" id="PF04228">
    <property type="entry name" value="Zn_peptidase"/>
    <property type="match status" value="1"/>
</dbReference>
<sequence>MSDDLITRCSVDSADEARRRAAASYDPARVADLPVSQWRPGPHPVYTTPVVVAAPQAPIPPRNSPFAVVGVLGLVLGLVLAVAMVGRGVSPVVGVAVPASPGPADPVPGLPPGDPEPVPVIELGTNPLLAEGRALPAVACDLPGIGSGDAELRSFYAAALRCLDDAWEPVLAAAGEPFAEAGLEVTAEAPSECGDPPDEAEATAFYCGWDEVIYMPQERLLATVGLNRSAHLAVLAHEYGHHVQLLSGIMYALGEELTGVEEGAPAELELTRRTELQANCFAGLFLAAAAGRGSISEGQAQVAVEDFANSADSDTHGTLANQIAWARAGFAAEGTADCNTFDVPAHAVR</sequence>
<dbReference type="AlphaFoldDB" id="A0A1I1AK45"/>
<protein>
    <recommendedName>
        <fullName evidence="8">Metalloprotease</fullName>
    </recommendedName>
</protein>
<proteinExistence type="predicted"/>
<gene>
    <name evidence="6" type="ORF">SAMN05216266_109203</name>
</gene>
<keyword evidence="2 5" id="KW-0812">Transmembrane</keyword>
<evidence type="ECO:0000313" key="7">
    <source>
        <dbReference type="Proteomes" id="UP000243799"/>
    </source>
</evidence>
<feature type="transmembrane region" description="Helical" evidence="5">
    <location>
        <begin position="66"/>
        <end position="86"/>
    </location>
</feature>
<comment type="subcellular location">
    <subcellularLocation>
        <location evidence="1">Membrane</location>
        <topology evidence="1">Single-pass membrane protein</topology>
    </subcellularLocation>
</comment>
<evidence type="ECO:0000256" key="4">
    <source>
        <dbReference type="ARBA" id="ARBA00023136"/>
    </source>
</evidence>
<evidence type="ECO:0000256" key="1">
    <source>
        <dbReference type="ARBA" id="ARBA00004167"/>
    </source>
</evidence>
<accession>A0A1I1AK45</accession>
<dbReference type="STRING" id="490629.SAMN05216266_109203"/>
<evidence type="ECO:0008006" key="8">
    <source>
        <dbReference type="Google" id="ProtNLM"/>
    </source>
</evidence>
<reference evidence="7" key="1">
    <citation type="submission" date="2016-10" db="EMBL/GenBank/DDBJ databases">
        <authorList>
            <person name="Varghese N."/>
            <person name="Submissions S."/>
        </authorList>
    </citation>
    <scope>NUCLEOTIDE SEQUENCE [LARGE SCALE GENOMIC DNA]</scope>
    <source>
        <strain evidence="7">CGMCC 4.3568</strain>
    </source>
</reference>
<dbReference type="InterPro" id="IPR007343">
    <property type="entry name" value="Uncharacterised_pept_Zn_put"/>
</dbReference>
<evidence type="ECO:0000256" key="2">
    <source>
        <dbReference type="ARBA" id="ARBA00022692"/>
    </source>
</evidence>
<name>A0A1I1AK45_9PSEU</name>
<organism evidence="6 7">
    <name type="scientific">Amycolatopsis marina</name>
    <dbReference type="NCBI Taxonomy" id="490629"/>
    <lineage>
        <taxon>Bacteria</taxon>
        <taxon>Bacillati</taxon>
        <taxon>Actinomycetota</taxon>
        <taxon>Actinomycetes</taxon>
        <taxon>Pseudonocardiales</taxon>
        <taxon>Pseudonocardiaceae</taxon>
        <taxon>Amycolatopsis</taxon>
    </lineage>
</organism>
<keyword evidence="7" id="KW-1185">Reference proteome</keyword>
<dbReference type="PANTHER" id="PTHR30168">
    <property type="entry name" value="PUTATIVE MEMBRANE PROTEIN YPFJ"/>
    <property type="match status" value="1"/>
</dbReference>
<keyword evidence="4 5" id="KW-0472">Membrane</keyword>
<dbReference type="EMBL" id="FOKG01000009">
    <property type="protein sequence ID" value="SFB37862.1"/>
    <property type="molecule type" value="Genomic_DNA"/>
</dbReference>
<dbReference type="PANTHER" id="PTHR30168:SF0">
    <property type="entry name" value="INNER MEMBRANE PROTEIN"/>
    <property type="match status" value="1"/>
</dbReference>
<dbReference type="GO" id="GO:0016020">
    <property type="term" value="C:membrane"/>
    <property type="evidence" value="ECO:0007669"/>
    <property type="project" value="UniProtKB-SubCell"/>
</dbReference>
<dbReference type="Proteomes" id="UP000243799">
    <property type="component" value="Unassembled WGS sequence"/>
</dbReference>
<keyword evidence="3 5" id="KW-1133">Transmembrane helix</keyword>
<evidence type="ECO:0000256" key="5">
    <source>
        <dbReference type="SAM" id="Phobius"/>
    </source>
</evidence>
<evidence type="ECO:0000313" key="6">
    <source>
        <dbReference type="EMBL" id="SFB37862.1"/>
    </source>
</evidence>
<evidence type="ECO:0000256" key="3">
    <source>
        <dbReference type="ARBA" id="ARBA00022989"/>
    </source>
</evidence>